<dbReference type="EMBL" id="JAFBDR010000001">
    <property type="protein sequence ID" value="MBM7569741.1"/>
    <property type="molecule type" value="Genomic_DNA"/>
</dbReference>
<accession>A0ABS2MV18</accession>
<evidence type="ECO:0000313" key="2">
    <source>
        <dbReference type="Proteomes" id="UP001296943"/>
    </source>
</evidence>
<name>A0ABS2MV18_9BACI</name>
<proteinExistence type="predicted"/>
<sequence>MIQKKKIKDHMINSLGDVDIRELEHQITYPGQQEFNLRNVSFTPGENEYLNGNGEEKFDG</sequence>
<comment type="caution">
    <text evidence="1">The sequence shown here is derived from an EMBL/GenBank/DDBJ whole genome shotgun (WGS) entry which is preliminary data.</text>
</comment>
<reference evidence="1 2" key="1">
    <citation type="submission" date="2021-01" db="EMBL/GenBank/DDBJ databases">
        <title>Genomic Encyclopedia of Type Strains, Phase IV (KMG-IV): sequencing the most valuable type-strain genomes for metagenomic binning, comparative biology and taxonomic classification.</title>
        <authorList>
            <person name="Goeker M."/>
        </authorList>
    </citation>
    <scope>NUCLEOTIDE SEQUENCE [LARGE SCALE GENOMIC DNA]</scope>
    <source>
        <strain evidence="1 2">DSM 23711</strain>
    </source>
</reference>
<dbReference type="Proteomes" id="UP001296943">
    <property type="component" value="Unassembled WGS sequence"/>
</dbReference>
<evidence type="ECO:0000313" key="1">
    <source>
        <dbReference type="EMBL" id="MBM7569741.1"/>
    </source>
</evidence>
<keyword evidence="2" id="KW-1185">Reference proteome</keyword>
<organism evidence="1 2">
    <name type="scientific">Aquibacillus albus</name>
    <dbReference type="NCBI Taxonomy" id="1168171"/>
    <lineage>
        <taxon>Bacteria</taxon>
        <taxon>Bacillati</taxon>
        <taxon>Bacillota</taxon>
        <taxon>Bacilli</taxon>
        <taxon>Bacillales</taxon>
        <taxon>Bacillaceae</taxon>
        <taxon>Aquibacillus</taxon>
    </lineage>
</organism>
<gene>
    <name evidence="1" type="ORF">JOC48_000210</name>
</gene>
<protein>
    <submittedName>
        <fullName evidence="1">Uncharacterized protein</fullName>
    </submittedName>
</protein>
<dbReference type="RefSeq" id="WP_204497191.1">
    <property type="nucleotide sequence ID" value="NZ_JAFBDR010000001.1"/>
</dbReference>